<feature type="region of interest" description="Disordered" evidence="6">
    <location>
        <begin position="257"/>
        <end position="345"/>
    </location>
</feature>
<dbReference type="AlphaFoldDB" id="A0A4R3LEU1"/>
<name>A0A4R3LEU1_9BACL</name>
<accession>A0A4R3LEU1</accession>
<evidence type="ECO:0000256" key="4">
    <source>
        <dbReference type="ARBA" id="ARBA00022989"/>
    </source>
</evidence>
<evidence type="ECO:0000256" key="5">
    <source>
        <dbReference type="ARBA" id="ARBA00023136"/>
    </source>
</evidence>
<gene>
    <name evidence="9" type="ORF">EDD58_102560</name>
</gene>
<dbReference type="RefSeq" id="WP_131923932.1">
    <property type="nucleotide sequence ID" value="NZ_SMAG01000002.1"/>
</dbReference>
<keyword evidence="4 7" id="KW-1133">Transmembrane helix</keyword>
<evidence type="ECO:0000259" key="8">
    <source>
        <dbReference type="PROSITE" id="PS51849"/>
    </source>
</evidence>
<dbReference type="PROSITE" id="PS51849">
    <property type="entry name" value="RSGI_N"/>
    <property type="match status" value="1"/>
</dbReference>
<dbReference type="Pfam" id="PF23750">
    <property type="entry name" value="RsgI_M"/>
    <property type="match status" value="1"/>
</dbReference>
<feature type="compositionally biased region" description="Low complexity" evidence="6">
    <location>
        <begin position="332"/>
        <end position="345"/>
    </location>
</feature>
<feature type="compositionally biased region" description="Acidic residues" evidence="6">
    <location>
        <begin position="276"/>
        <end position="288"/>
    </location>
</feature>
<keyword evidence="10" id="KW-1185">Reference proteome</keyword>
<feature type="domain" description="RsgI N-terminal anti-sigma" evidence="8">
    <location>
        <begin position="2"/>
        <end position="50"/>
    </location>
</feature>
<evidence type="ECO:0000256" key="1">
    <source>
        <dbReference type="ARBA" id="ARBA00004162"/>
    </source>
</evidence>
<dbReference type="Proteomes" id="UP000294937">
    <property type="component" value="Unassembled WGS sequence"/>
</dbReference>
<feature type="transmembrane region" description="Helical" evidence="7">
    <location>
        <begin position="51"/>
        <end position="70"/>
    </location>
</feature>
<dbReference type="GO" id="GO:0005886">
    <property type="term" value="C:plasma membrane"/>
    <property type="evidence" value="ECO:0007669"/>
    <property type="project" value="UniProtKB-SubCell"/>
</dbReference>
<dbReference type="EMBL" id="SMAG01000002">
    <property type="protein sequence ID" value="TCS95976.1"/>
    <property type="molecule type" value="Genomic_DNA"/>
</dbReference>
<dbReference type="OrthoDB" id="9800626at2"/>
<evidence type="ECO:0000256" key="6">
    <source>
        <dbReference type="SAM" id="MobiDB-lite"/>
    </source>
</evidence>
<organism evidence="9 10">
    <name type="scientific">Hazenella coriacea</name>
    <dbReference type="NCBI Taxonomy" id="1179467"/>
    <lineage>
        <taxon>Bacteria</taxon>
        <taxon>Bacillati</taxon>
        <taxon>Bacillota</taxon>
        <taxon>Bacilli</taxon>
        <taxon>Bacillales</taxon>
        <taxon>Thermoactinomycetaceae</taxon>
        <taxon>Hazenella</taxon>
    </lineage>
</organism>
<dbReference type="InterPro" id="IPR055431">
    <property type="entry name" value="RsgI_M"/>
</dbReference>
<comment type="caution">
    <text evidence="9">The sequence shown here is derived from an EMBL/GenBank/DDBJ whole genome shotgun (WGS) entry which is preliminary data.</text>
</comment>
<dbReference type="InterPro" id="IPR024449">
    <property type="entry name" value="Anti-sigma_RsgI_N"/>
</dbReference>
<protein>
    <submittedName>
        <fullName evidence="9">Anti-sigma factor-like protein</fullName>
    </submittedName>
</protein>
<evidence type="ECO:0000313" key="10">
    <source>
        <dbReference type="Proteomes" id="UP000294937"/>
    </source>
</evidence>
<comment type="subcellular location">
    <subcellularLocation>
        <location evidence="1">Cell membrane</location>
        <topology evidence="1">Single-pass membrane protein</topology>
    </subcellularLocation>
</comment>
<sequence>MQKGIIMEIHDRHWIVLTSGGEFLQVPKTNQSSQIGEEVSFQVVRQSSRRTWISIASTAVAAMLGFFFFFPQLFVGQPHAETYVYVDVNPSLAIGLDHEGEVVEVRPLNKSAGKLVNQIKDLNGQSADQAVVNILDEAKKQGMLKQKDRVVLTGIKEEKTSATTINKLQNVIVESSKKQNLDLSVNKLEMPEKVQSKAEETGLSPAKYAAWLVAKKEGQDISVKEIEEKSLTELAKDIKPVSDLLEKPLTEKEWDQIIQVEEPENKDQPSEPTQNELEDPEQTDDTSEDPTTTEPEDPDEDQTTTPDGQLPSPNPDGNSNNDSKSEGGTGTTLGQSGSETKNPTP</sequence>
<evidence type="ECO:0000313" key="9">
    <source>
        <dbReference type="EMBL" id="TCS95976.1"/>
    </source>
</evidence>
<reference evidence="9 10" key="1">
    <citation type="submission" date="2019-03" db="EMBL/GenBank/DDBJ databases">
        <title>Genomic Encyclopedia of Type Strains, Phase IV (KMG-IV): sequencing the most valuable type-strain genomes for metagenomic binning, comparative biology and taxonomic classification.</title>
        <authorList>
            <person name="Goeker M."/>
        </authorList>
    </citation>
    <scope>NUCLEOTIDE SEQUENCE [LARGE SCALE GENOMIC DNA]</scope>
    <source>
        <strain evidence="9 10">DSM 45707</strain>
    </source>
</reference>
<evidence type="ECO:0000256" key="7">
    <source>
        <dbReference type="SAM" id="Phobius"/>
    </source>
</evidence>
<keyword evidence="3 7" id="KW-0812">Transmembrane</keyword>
<keyword evidence="2" id="KW-1003">Cell membrane</keyword>
<proteinExistence type="predicted"/>
<evidence type="ECO:0000256" key="3">
    <source>
        <dbReference type="ARBA" id="ARBA00022692"/>
    </source>
</evidence>
<evidence type="ECO:0000256" key="2">
    <source>
        <dbReference type="ARBA" id="ARBA00022475"/>
    </source>
</evidence>
<keyword evidence="5 7" id="KW-0472">Membrane</keyword>
<dbReference type="Pfam" id="PF12791">
    <property type="entry name" value="RsgI_N"/>
    <property type="match status" value="1"/>
</dbReference>